<dbReference type="Gene3D" id="1.10.510.10">
    <property type="entry name" value="Transferase(Phosphotransferase) domain 1"/>
    <property type="match status" value="1"/>
</dbReference>
<comment type="caution">
    <text evidence="9">The sequence shown here is derived from an EMBL/GenBank/DDBJ whole genome shotgun (WGS) entry which is preliminary data.</text>
</comment>
<feature type="domain" description="Protein kinase" evidence="8">
    <location>
        <begin position="228"/>
        <end position="523"/>
    </location>
</feature>
<dbReference type="InterPro" id="IPR000719">
    <property type="entry name" value="Prot_kinase_dom"/>
</dbReference>
<dbReference type="PROSITE" id="PS00107">
    <property type="entry name" value="PROTEIN_KINASE_ATP"/>
    <property type="match status" value="1"/>
</dbReference>
<dbReference type="InterPro" id="IPR011009">
    <property type="entry name" value="Kinase-like_dom_sf"/>
</dbReference>
<dbReference type="GO" id="GO:0004672">
    <property type="term" value="F:protein kinase activity"/>
    <property type="evidence" value="ECO:0007669"/>
    <property type="project" value="InterPro"/>
</dbReference>
<proteinExistence type="inferred from homology"/>
<dbReference type="AlphaFoldDB" id="A0A1J9RW59"/>
<dbReference type="OrthoDB" id="10252354at2759"/>
<dbReference type="RefSeq" id="XP_020128336.1">
    <property type="nucleotide sequence ID" value="XM_020275842.1"/>
</dbReference>
<keyword evidence="3" id="KW-0418">Kinase</keyword>
<dbReference type="PROSITE" id="PS50011">
    <property type="entry name" value="PROTEIN_KINASE_DOM"/>
    <property type="match status" value="1"/>
</dbReference>
<dbReference type="InterPro" id="IPR050915">
    <property type="entry name" value="MAP_kinase_kinase"/>
</dbReference>
<comment type="similarity">
    <text evidence="5">Belongs to the protein kinase superfamily. STE Ser/Thr protein kinase family. MAP kinase kinase subfamily.</text>
</comment>
<dbReference type="PANTHER" id="PTHR47448:SF5">
    <property type="entry name" value="MITOGEN-ACTIVATED PROTEIN KINASE KINAE MKK2"/>
    <property type="match status" value="1"/>
</dbReference>
<dbReference type="PROSITE" id="PS00108">
    <property type="entry name" value="PROTEIN_KINASE_ST"/>
    <property type="match status" value="1"/>
</dbReference>
<evidence type="ECO:0000256" key="5">
    <source>
        <dbReference type="ARBA" id="ARBA00038035"/>
    </source>
</evidence>
<evidence type="ECO:0000256" key="3">
    <source>
        <dbReference type="ARBA" id="ARBA00022777"/>
    </source>
</evidence>
<dbReference type="GO" id="GO:0005524">
    <property type="term" value="F:ATP binding"/>
    <property type="evidence" value="ECO:0007669"/>
    <property type="project" value="UniProtKB-UniRule"/>
</dbReference>
<evidence type="ECO:0000256" key="7">
    <source>
        <dbReference type="SAM" id="MobiDB-lite"/>
    </source>
</evidence>
<dbReference type="Gene3D" id="3.30.200.20">
    <property type="entry name" value="Phosphorylase Kinase, domain 1"/>
    <property type="match status" value="1"/>
</dbReference>
<keyword evidence="10" id="KW-1185">Reference proteome</keyword>
<keyword evidence="1" id="KW-0808">Transferase</keyword>
<feature type="region of interest" description="Disordered" evidence="7">
    <location>
        <begin position="1"/>
        <end position="193"/>
    </location>
</feature>
<accession>A0A1J9RW59</accession>
<sequence>MQPNQAASGSRPSTPQHQTQSSGDMSTPAPLLRPPIPGARSHSSPRAPRLGLSIPPSPNARPVVNGQTNDAQSMPALLPPQQPLNARPSLPKLALATPSGGQATPHEGGGAPKRGVTGLKLQLPGTSTSGSSNASAQSRSGSFGERGPPSLQINTINNNTHDPISALSNGQSPTLNSNSSTEMARTNSDMSGMVLPDLEKLKIDKGANLEPGDLDNAGWRAASKEGLIEELGSLGEGAGGAVTRCVLKGSRTVFALKIITSNPDPSIKRQIVRELQFNASLQHPSICRYYGAFQPPSNTSIINIAMEFCEGGSLDSVYREVLGRGGRIGEKVLGVIARGVLEGLTYLHSKRIIHRDIKPSNILLSRSPMNPDGSRQATRGSRLNAWEGIVKLCDFGVSGEFGTKGMADTFIGTSYYMAPERIQGLSYTITSDVWSLGVTLLEVAQGRFPFPADADGESGAIAPRAGLIDLLTYIVRQPIPKLKDEPKNNIFWGDGFKYFIECCLEKEPNRRATPWRMLEHPWMVEMRSKKVNMESFLAKVWEWKD</sequence>
<dbReference type="SMART" id="SM00220">
    <property type="entry name" value="S_TKc"/>
    <property type="match status" value="1"/>
</dbReference>
<dbReference type="GO" id="GO:0000165">
    <property type="term" value="P:MAPK cascade"/>
    <property type="evidence" value="ECO:0007669"/>
    <property type="project" value="UniProtKB-ARBA"/>
</dbReference>
<evidence type="ECO:0000313" key="10">
    <source>
        <dbReference type="Proteomes" id="UP000183809"/>
    </source>
</evidence>
<gene>
    <name evidence="9" type="ORF">BKCO1_4100077</name>
</gene>
<dbReference type="Pfam" id="PF00069">
    <property type="entry name" value="Pkinase"/>
    <property type="match status" value="1"/>
</dbReference>
<dbReference type="SUPFAM" id="SSF56112">
    <property type="entry name" value="Protein kinase-like (PK-like)"/>
    <property type="match status" value="1"/>
</dbReference>
<dbReference type="GeneID" id="31016103"/>
<dbReference type="FunFam" id="1.10.510.10:FF:000263">
    <property type="entry name" value="MAP kinase skh1/pek1"/>
    <property type="match status" value="1"/>
</dbReference>
<dbReference type="InterPro" id="IPR008271">
    <property type="entry name" value="Ser/Thr_kinase_AS"/>
</dbReference>
<dbReference type="PANTHER" id="PTHR47448">
    <property type="entry name" value="DUAL SPECIFICITY MITOGEN-ACTIVATED PROTEIN KINASE KINASE DSOR1-LIKE PROTEIN"/>
    <property type="match status" value="1"/>
</dbReference>
<reference evidence="9 10" key="1">
    <citation type="submission" date="2016-10" db="EMBL/GenBank/DDBJ databases">
        <title>Proteomics and genomics reveal pathogen-plant mechanisms compatible with a hemibiotrophic lifestyle of Diplodia corticola.</title>
        <authorList>
            <person name="Fernandes I."/>
            <person name="De Jonge R."/>
            <person name="Van De Peer Y."/>
            <person name="Devreese B."/>
            <person name="Alves A."/>
            <person name="Esteves A.C."/>
        </authorList>
    </citation>
    <scope>NUCLEOTIDE SEQUENCE [LARGE SCALE GENOMIC DNA]</scope>
    <source>
        <strain evidence="9 10">CBS 112549</strain>
    </source>
</reference>
<feature type="compositionally biased region" description="Low complexity" evidence="7">
    <location>
        <begin position="125"/>
        <end position="142"/>
    </location>
</feature>
<keyword evidence="4 6" id="KW-0067">ATP-binding</keyword>
<feature type="compositionally biased region" description="Polar residues" evidence="7">
    <location>
        <begin position="151"/>
        <end position="190"/>
    </location>
</feature>
<dbReference type="STRING" id="236234.A0A1J9RW59"/>
<evidence type="ECO:0000259" key="8">
    <source>
        <dbReference type="PROSITE" id="PS50011"/>
    </source>
</evidence>
<organism evidence="9 10">
    <name type="scientific">Diplodia corticola</name>
    <dbReference type="NCBI Taxonomy" id="236234"/>
    <lineage>
        <taxon>Eukaryota</taxon>
        <taxon>Fungi</taxon>
        <taxon>Dikarya</taxon>
        <taxon>Ascomycota</taxon>
        <taxon>Pezizomycotina</taxon>
        <taxon>Dothideomycetes</taxon>
        <taxon>Dothideomycetes incertae sedis</taxon>
        <taxon>Botryosphaeriales</taxon>
        <taxon>Botryosphaeriaceae</taxon>
        <taxon>Diplodia</taxon>
    </lineage>
</organism>
<evidence type="ECO:0000256" key="4">
    <source>
        <dbReference type="ARBA" id="ARBA00022840"/>
    </source>
</evidence>
<keyword evidence="2 6" id="KW-0547">Nucleotide-binding</keyword>
<dbReference type="InterPro" id="IPR017441">
    <property type="entry name" value="Protein_kinase_ATP_BS"/>
</dbReference>
<evidence type="ECO:0000256" key="2">
    <source>
        <dbReference type="ARBA" id="ARBA00022741"/>
    </source>
</evidence>
<protein>
    <recommendedName>
        <fullName evidence="8">Protein kinase domain-containing protein</fullName>
    </recommendedName>
</protein>
<evidence type="ECO:0000256" key="6">
    <source>
        <dbReference type="PROSITE-ProRule" id="PRU10141"/>
    </source>
</evidence>
<dbReference type="Proteomes" id="UP000183809">
    <property type="component" value="Unassembled WGS sequence"/>
</dbReference>
<evidence type="ECO:0000313" key="9">
    <source>
        <dbReference type="EMBL" id="OJD32076.1"/>
    </source>
</evidence>
<dbReference type="EMBL" id="MNUE01000041">
    <property type="protein sequence ID" value="OJD32076.1"/>
    <property type="molecule type" value="Genomic_DNA"/>
</dbReference>
<feature type="binding site" evidence="6">
    <location>
        <position position="257"/>
    </location>
    <ligand>
        <name>ATP</name>
        <dbReference type="ChEBI" id="CHEBI:30616"/>
    </ligand>
</feature>
<feature type="compositionally biased region" description="Polar residues" evidence="7">
    <location>
        <begin position="1"/>
        <end position="25"/>
    </location>
</feature>
<evidence type="ECO:0000256" key="1">
    <source>
        <dbReference type="ARBA" id="ARBA00022679"/>
    </source>
</evidence>
<name>A0A1J9RW59_9PEZI</name>